<feature type="domain" description="Flagellin C-terminal" evidence="6">
    <location>
        <begin position="319"/>
        <end position="399"/>
    </location>
</feature>
<reference evidence="7 8" key="1">
    <citation type="submission" date="2024-04" db="EMBL/GenBank/DDBJ databases">
        <title>Novel species of the genus Ideonella isolated from streams.</title>
        <authorList>
            <person name="Lu H."/>
        </authorList>
    </citation>
    <scope>NUCLEOTIDE SEQUENCE [LARGE SCALE GENOMIC DNA]</scope>
    <source>
        <strain evidence="7 8">DXS22W</strain>
    </source>
</reference>
<keyword evidence="7" id="KW-0282">Flagellum</keyword>
<dbReference type="InterPro" id="IPR046358">
    <property type="entry name" value="Flagellin_C"/>
</dbReference>
<keyword evidence="4" id="KW-0975">Bacterial flagellum</keyword>
<dbReference type="InterPro" id="IPR001029">
    <property type="entry name" value="Flagellin_N"/>
</dbReference>
<evidence type="ECO:0000256" key="2">
    <source>
        <dbReference type="ARBA" id="ARBA00004613"/>
    </source>
</evidence>
<comment type="similarity">
    <text evidence="3">Belongs to the bacterial flagellin family.</text>
</comment>
<dbReference type="Pfam" id="PF00700">
    <property type="entry name" value="Flagellin_C"/>
    <property type="match status" value="1"/>
</dbReference>
<dbReference type="RefSeq" id="WP_341408306.1">
    <property type="nucleotide sequence ID" value="NZ_JBBUTH010000001.1"/>
</dbReference>
<evidence type="ECO:0000259" key="6">
    <source>
        <dbReference type="Pfam" id="PF00700"/>
    </source>
</evidence>
<dbReference type="SUPFAM" id="SSF64518">
    <property type="entry name" value="Phase 1 flagellin"/>
    <property type="match status" value="1"/>
</dbReference>
<comment type="caution">
    <text evidence="7">The sequence shown here is derived from an EMBL/GenBank/DDBJ whole genome shotgun (WGS) entry which is preliminary data.</text>
</comment>
<keyword evidence="7" id="KW-0966">Cell projection</keyword>
<dbReference type="Proteomes" id="UP001365405">
    <property type="component" value="Unassembled WGS sequence"/>
</dbReference>
<evidence type="ECO:0000259" key="5">
    <source>
        <dbReference type="Pfam" id="PF00669"/>
    </source>
</evidence>
<keyword evidence="7" id="KW-0969">Cilium</keyword>
<feature type="domain" description="Flagellin N-terminal" evidence="5">
    <location>
        <begin position="4"/>
        <end position="139"/>
    </location>
</feature>
<dbReference type="PANTHER" id="PTHR42792:SF1">
    <property type="entry name" value="FLAGELLAR HOOK-ASSOCIATED PROTEIN 3"/>
    <property type="match status" value="1"/>
</dbReference>
<dbReference type="PANTHER" id="PTHR42792">
    <property type="entry name" value="FLAGELLIN"/>
    <property type="match status" value="1"/>
</dbReference>
<evidence type="ECO:0000313" key="7">
    <source>
        <dbReference type="EMBL" id="MEK8048628.1"/>
    </source>
</evidence>
<dbReference type="InterPro" id="IPR013384">
    <property type="entry name" value="Flagell_FlgL"/>
</dbReference>
<evidence type="ECO:0000256" key="1">
    <source>
        <dbReference type="ARBA" id="ARBA00004365"/>
    </source>
</evidence>
<name>A0ABU9C9Q8_9BURK</name>
<proteinExistence type="inferred from homology"/>
<dbReference type="Pfam" id="PF00669">
    <property type="entry name" value="Flagellin_N"/>
    <property type="match status" value="1"/>
</dbReference>
<protein>
    <submittedName>
        <fullName evidence="7">Flagellar hook-associated protein FlgL</fullName>
    </submittedName>
</protein>
<sequence length="400" mass="41972">MRVSTAYRYDSSIDSLQRRQRDLSEVQASMTNGKRINKTSDDPTGAARAERAYIAQQRIGSDQRSVDASRNAMKLGESTLGQAVELLQSARETIVTAGNATYSPSERNAQVQQLKNFRTQLLALANQDDGAGGFVFGGQTSGTVPFLDTPGGVTLAPTAAAGQTQASTREAMPTTLDGQAIWLSARSGNGVFVTGQSGANSGQAWISAGSVSDPAAITGSSYALTFSVVDGVTTYDVLQDGAPTGQSGVGFVSGSAITVDGMSFTITGQPGDGDSFTLAPSQPELSPFTALDNAISALSDPQATGSQVAQAVSSGLRDMDAVMAQFMSARAQAGTDMNRLDAIDSRNQDRMLWAKTAQASVEDVDMVQAISDYKQQESGYQAALQSYAIVQRMSLLDYLK</sequence>
<dbReference type="Gene3D" id="1.20.1330.10">
    <property type="entry name" value="f41 fragment of flagellin, N-terminal domain"/>
    <property type="match status" value="1"/>
</dbReference>
<evidence type="ECO:0000256" key="3">
    <source>
        <dbReference type="ARBA" id="ARBA00005709"/>
    </source>
</evidence>
<accession>A0ABU9C9Q8</accession>
<evidence type="ECO:0000313" key="8">
    <source>
        <dbReference type="Proteomes" id="UP001365405"/>
    </source>
</evidence>
<comment type="subcellular location">
    <subcellularLocation>
        <location evidence="1">Bacterial flagellum</location>
    </subcellularLocation>
    <subcellularLocation>
        <location evidence="2">Secreted</location>
    </subcellularLocation>
</comment>
<dbReference type="InterPro" id="IPR001492">
    <property type="entry name" value="Flagellin"/>
</dbReference>
<dbReference type="EMBL" id="JBBUTH010000001">
    <property type="protein sequence ID" value="MEK8048628.1"/>
    <property type="molecule type" value="Genomic_DNA"/>
</dbReference>
<dbReference type="NCBIfam" id="TIGR02550">
    <property type="entry name" value="flagell_flgL"/>
    <property type="match status" value="1"/>
</dbReference>
<keyword evidence="8" id="KW-1185">Reference proteome</keyword>
<evidence type="ECO:0000256" key="4">
    <source>
        <dbReference type="ARBA" id="ARBA00023143"/>
    </source>
</evidence>
<organism evidence="7 8">
    <name type="scientific">Pseudaquabacterium inlustre</name>
    <dbReference type="NCBI Taxonomy" id="2984192"/>
    <lineage>
        <taxon>Bacteria</taxon>
        <taxon>Pseudomonadati</taxon>
        <taxon>Pseudomonadota</taxon>
        <taxon>Betaproteobacteria</taxon>
        <taxon>Burkholderiales</taxon>
        <taxon>Sphaerotilaceae</taxon>
        <taxon>Pseudaquabacterium</taxon>
    </lineage>
</organism>
<gene>
    <name evidence="7" type="primary">flgL</name>
    <name evidence="7" type="ORF">AACH10_00065</name>
</gene>